<organism evidence="1 2">
    <name type="scientific">Candidatus Komeilibacteria bacterium CG_4_10_14_0_8_um_filter_37_78</name>
    <dbReference type="NCBI Taxonomy" id="1974471"/>
    <lineage>
        <taxon>Bacteria</taxon>
        <taxon>Candidatus Komeiliibacteriota</taxon>
    </lineage>
</organism>
<dbReference type="AlphaFoldDB" id="A0A2M7RBU7"/>
<dbReference type="Gene3D" id="1.10.1510.10">
    <property type="entry name" value="Uncharacterised protein YqeY/AIM41 PF09424, N-terminal domain"/>
    <property type="match status" value="1"/>
</dbReference>
<dbReference type="InterPro" id="IPR019004">
    <property type="entry name" value="YqeY/Aim41"/>
</dbReference>
<evidence type="ECO:0000313" key="2">
    <source>
        <dbReference type="Proteomes" id="UP000228689"/>
    </source>
</evidence>
<dbReference type="Proteomes" id="UP000228689">
    <property type="component" value="Unassembled WGS sequence"/>
</dbReference>
<comment type="caution">
    <text evidence="1">The sequence shown here is derived from an EMBL/GenBank/DDBJ whole genome shotgun (WGS) entry which is preliminary data.</text>
</comment>
<gene>
    <name evidence="1" type="ORF">COY67_02750</name>
</gene>
<dbReference type="GO" id="GO:0016740">
    <property type="term" value="F:transferase activity"/>
    <property type="evidence" value="ECO:0007669"/>
    <property type="project" value="UniProtKB-KW"/>
</dbReference>
<protein>
    <submittedName>
        <fullName evidence="1">Glutamyl-tRNA amidotransferase</fullName>
    </submittedName>
</protein>
<dbReference type="InterPro" id="IPR003789">
    <property type="entry name" value="Asn/Gln_tRNA_amidoTrase-B-like"/>
</dbReference>
<dbReference type="PANTHER" id="PTHR28055:SF1">
    <property type="entry name" value="ALTERED INHERITANCE OF MITOCHONDRIA PROTEIN 41, MITOCHONDRIAL"/>
    <property type="match status" value="1"/>
</dbReference>
<evidence type="ECO:0000313" key="1">
    <source>
        <dbReference type="EMBL" id="PIY94230.1"/>
    </source>
</evidence>
<dbReference type="Pfam" id="PF09424">
    <property type="entry name" value="YqeY"/>
    <property type="match status" value="1"/>
</dbReference>
<dbReference type="PANTHER" id="PTHR28055">
    <property type="entry name" value="ALTERED INHERITANCE OF MITOCHONDRIA PROTEIN 41, MITOCHONDRIAL"/>
    <property type="match status" value="1"/>
</dbReference>
<keyword evidence="1" id="KW-0808">Transferase</keyword>
<reference evidence="2" key="1">
    <citation type="submission" date="2017-09" db="EMBL/GenBank/DDBJ databases">
        <title>Depth-based differentiation of microbial function through sediment-hosted aquifers and enrichment of novel symbionts in the deep terrestrial subsurface.</title>
        <authorList>
            <person name="Probst A.J."/>
            <person name="Ladd B."/>
            <person name="Jarett J.K."/>
            <person name="Geller-Mcgrath D.E."/>
            <person name="Sieber C.M.K."/>
            <person name="Emerson J.B."/>
            <person name="Anantharaman K."/>
            <person name="Thomas B.C."/>
            <person name="Malmstrom R."/>
            <person name="Stieglmeier M."/>
            <person name="Klingl A."/>
            <person name="Woyke T."/>
            <person name="Ryan C.M."/>
            <person name="Banfield J.F."/>
        </authorList>
    </citation>
    <scope>NUCLEOTIDE SEQUENCE [LARGE SCALE GENOMIC DNA]</scope>
</reference>
<sequence length="148" mass="16600">MTLYQQIEADRMIAMKASDELRLSTLRMISTVMKNAMIAKKGELTDEEVQKILRTEVKKRKEAHEAFLKADYQDKAAQEKTEMAMIEAYLPAQMSDQDLEQLVSKTLQAANMSEPSQFGQAMGVVMKELAGQADGAKVQSLIKKILNT</sequence>
<dbReference type="SUPFAM" id="SSF89095">
    <property type="entry name" value="GatB/YqeY motif"/>
    <property type="match status" value="1"/>
</dbReference>
<accession>A0A2M7RBU7</accession>
<proteinExistence type="predicted"/>
<dbReference type="InterPro" id="IPR042184">
    <property type="entry name" value="YqeY/Aim41_N"/>
</dbReference>
<dbReference type="GO" id="GO:0016884">
    <property type="term" value="F:carbon-nitrogen ligase activity, with glutamine as amido-N-donor"/>
    <property type="evidence" value="ECO:0007669"/>
    <property type="project" value="InterPro"/>
</dbReference>
<name>A0A2M7RBU7_9BACT</name>
<dbReference type="EMBL" id="PFMC01000070">
    <property type="protein sequence ID" value="PIY94230.1"/>
    <property type="molecule type" value="Genomic_DNA"/>
</dbReference>
<dbReference type="InterPro" id="IPR023168">
    <property type="entry name" value="GatB_Yqey_C_2"/>
</dbReference>
<dbReference type="Gene3D" id="1.10.10.410">
    <property type="match status" value="1"/>
</dbReference>